<reference evidence="1" key="2">
    <citation type="journal article" date="2006" name="PLoS Pathog.">
        <title>New perspectives on host-parasite interplay by comparative transcriptomic and proteomic analyses of Schistosoma japonicum.</title>
        <authorList>
            <person name="Liu F."/>
            <person name="Lu J."/>
            <person name="Hu W."/>
            <person name="Wang S.Y."/>
            <person name="Cui S.J."/>
            <person name="Chi M."/>
            <person name="Yan Q."/>
            <person name="Wang X.R."/>
            <person name="Song H.D."/>
            <person name="Xu X.N."/>
            <person name="Wang J.J."/>
            <person name="Zhang X.L."/>
            <person name="Zhang X."/>
            <person name="Wang Z.Q."/>
            <person name="Xue C.L."/>
            <person name="Brindley P.J."/>
            <person name="McManus D.P."/>
            <person name="Yang P.Y."/>
            <person name="Feng Z."/>
            <person name="Chen Z."/>
            <person name="Han Z.G."/>
        </authorList>
    </citation>
    <scope>NUCLEOTIDE SEQUENCE</scope>
</reference>
<dbReference type="SUPFAM" id="SSF55136">
    <property type="entry name" value="Probable bacterial effector-binding domain"/>
    <property type="match status" value="1"/>
</dbReference>
<dbReference type="EMBL" id="SKCS01000099">
    <property type="protein sequence ID" value="TNN17064.1"/>
    <property type="molecule type" value="Genomic_DNA"/>
</dbReference>
<name>Q5D8L5_SCHJA</name>
<evidence type="ECO:0000313" key="2">
    <source>
        <dbReference type="EMBL" id="CAX82493.1"/>
    </source>
</evidence>
<gene>
    <name evidence="3" type="ORF">EWB00_011422</name>
</gene>
<organism evidence="1">
    <name type="scientific">Schistosoma japonicum</name>
    <name type="common">Blood fluke</name>
    <dbReference type="NCBI Taxonomy" id="6182"/>
    <lineage>
        <taxon>Eukaryota</taxon>
        <taxon>Metazoa</taxon>
        <taxon>Spiralia</taxon>
        <taxon>Lophotrochozoa</taxon>
        <taxon>Platyhelminthes</taxon>
        <taxon>Trematoda</taxon>
        <taxon>Digenea</taxon>
        <taxon>Strigeidida</taxon>
        <taxon>Schistosomatoidea</taxon>
        <taxon>Schistosomatidae</taxon>
        <taxon>Schistosoma</taxon>
    </lineage>
</organism>
<dbReference type="Proteomes" id="UP000311919">
    <property type="component" value="Unassembled WGS sequence"/>
</dbReference>
<evidence type="ECO:0000313" key="4">
    <source>
        <dbReference type="Proteomes" id="UP000311919"/>
    </source>
</evidence>
<dbReference type="EMBL" id="SKCS01000099">
    <property type="protein sequence ID" value="TNN17065.1"/>
    <property type="molecule type" value="Genomic_DNA"/>
</dbReference>
<dbReference type="OrthoDB" id="6424451at2759"/>
<accession>Q5D8L5</accession>
<dbReference type="InterPro" id="IPR011256">
    <property type="entry name" value="Reg_factor_effector_dom_sf"/>
</dbReference>
<evidence type="ECO:0000313" key="3">
    <source>
        <dbReference type="EMBL" id="TNN17064.1"/>
    </source>
</evidence>
<reference evidence="3 4" key="5">
    <citation type="submission" date="2019-03" db="EMBL/GenBank/DDBJ databases">
        <title>An improved genome assembly of the fluke Schistosoma japonicum.</title>
        <authorList>
            <person name="Hu W."/>
            <person name="Luo F."/>
            <person name="Yin M."/>
            <person name="Mo X."/>
            <person name="Sun C."/>
            <person name="Wu Q."/>
            <person name="Zhu B."/>
            <person name="Xiang M."/>
            <person name="Wang J."/>
            <person name="Wang Y."/>
            <person name="Zhang T."/>
            <person name="Xu B."/>
            <person name="Zheng H."/>
            <person name="Feng Z."/>
        </authorList>
    </citation>
    <scope>NUCLEOTIDE SEQUENCE [LARGE SCALE GENOMIC DNA]</scope>
    <source>
        <strain evidence="3">HuSjv2</strain>
        <tissue evidence="3">Worms</tissue>
    </source>
</reference>
<proteinExistence type="evidence at transcript level"/>
<dbReference type="EMBL" id="AY816109">
    <property type="protein sequence ID" value="AAW27841.1"/>
    <property type="molecule type" value="mRNA"/>
</dbReference>
<reference evidence="1" key="1">
    <citation type="submission" date="2004-11" db="EMBL/GenBank/DDBJ databases">
        <title>The full-length cDNA sequences of Schistosoma japonicum genes.</title>
        <authorList>
            <person name="Han Z."/>
        </authorList>
    </citation>
    <scope>NUCLEOTIDE SEQUENCE</scope>
</reference>
<keyword evidence="4" id="KW-1185">Reference proteome</keyword>
<reference evidence="2" key="4">
    <citation type="submission" date="2009-03" db="EMBL/GenBank/DDBJ databases">
        <authorList>
            <person name="Gang L."/>
        </authorList>
    </citation>
    <scope>NUCLEOTIDE SEQUENCE</scope>
    <source>
        <strain evidence="2">Anhui</strain>
    </source>
</reference>
<dbReference type="EMBL" id="FN326769">
    <property type="protein sequence ID" value="CAX82493.1"/>
    <property type="molecule type" value="mRNA"/>
</dbReference>
<protein>
    <submittedName>
        <fullName evidence="1">SJCHGC06436 protein</fullName>
    </submittedName>
</protein>
<dbReference type="AlphaFoldDB" id="Q5D8L5"/>
<reference evidence="2" key="3">
    <citation type="journal article" date="2009" name="Nature">
        <title>The Schistosoma japonicum genome reveals features of host-parasite interplay.</title>
        <authorList>
            <person name="Liu F."/>
            <person name="Zhou Y."/>
            <person name="Wang Z.Q."/>
            <person name="Lu G."/>
            <person name="Zheng H."/>
            <person name="Brindley P.J."/>
            <person name="McManus D.P."/>
            <person name="Blair D."/>
            <person name="Zhang Q.H."/>
            <person name="Zhong Y."/>
            <person name="Wang S."/>
            <person name="Han Z.G."/>
            <person name="Chen Z."/>
        </authorList>
    </citation>
    <scope>NUCLEOTIDE SEQUENCE</scope>
    <source>
        <strain evidence="2">Anhui</strain>
    </source>
</reference>
<dbReference type="Gene3D" id="3.20.80.10">
    <property type="entry name" value="Regulatory factor, effector binding domain"/>
    <property type="match status" value="1"/>
</dbReference>
<sequence length="172" mass="20487">MANPLYEVLESYESENFKKASIRASLWICYRDECMIFDEIMEQAENSFAEYFGSKNCNKYPTVVEIRPSEGPACESLFTFYRRLPDNQLDVKDCTNSTHILKTEWPSFPVYIRRFHLQSVKQKEFIDESSRFVEQLSEMNLKFMEKPYYWVIYDPSLVANEDGNAEIWFKLE</sequence>
<evidence type="ECO:0000313" key="1">
    <source>
        <dbReference type="EMBL" id="AAW27841.1"/>
    </source>
</evidence>